<keyword evidence="2" id="KW-1185">Reference proteome</keyword>
<name>A0A0B0N9F6_GOSAR</name>
<accession>A0A0B0N9F6</accession>
<organism evidence="1 2">
    <name type="scientific">Gossypium arboreum</name>
    <name type="common">Tree cotton</name>
    <name type="synonym">Gossypium nanking</name>
    <dbReference type="NCBI Taxonomy" id="29729"/>
    <lineage>
        <taxon>Eukaryota</taxon>
        <taxon>Viridiplantae</taxon>
        <taxon>Streptophyta</taxon>
        <taxon>Embryophyta</taxon>
        <taxon>Tracheophyta</taxon>
        <taxon>Spermatophyta</taxon>
        <taxon>Magnoliopsida</taxon>
        <taxon>eudicotyledons</taxon>
        <taxon>Gunneridae</taxon>
        <taxon>Pentapetalae</taxon>
        <taxon>rosids</taxon>
        <taxon>malvids</taxon>
        <taxon>Malvales</taxon>
        <taxon>Malvaceae</taxon>
        <taxon>Malvoideae</taxon>
        <taxon>Gossypium</taxon>
    </lineage>
</organism>
<dbReference type="AlphaFoldDB" id="A0A0B0N9F6"/>
<gene>
    <name evidence="1" type="ORF">F383_12344</name>
</gene>
<protein>
    <submittedName>
        <fullName evidence="1">Chaperone DnaJ</fullName>
    </submittedName>
</protein>
<evidence type="ECO:0000313" key="2">
    <source>
        <dbReference type="Proteomes" id="UP000032142"/>
    </source>
</evidence>
<reference evidence="2" key="1">
    <citation type="submission" date="2014-09" db="EMBL/GenBank/DDBJ databases">
        <authorList>
            <person name="Mudge J."/>
            <person name="Ramaraj T."/>
            <person name="Lindquist I.E."/>
            <person name="Bharti A.K."/>
            <person name="Sundararajan A."/>
            <person name="Cameron C.T."/>
            <person name="Woodward J.E."/>
            <person name="May G.D."/>
            <person name="Brubaker C."/>
            <person name="Broadhvest J."/>
            <person name="Wilkins T.A."/>
        </authorList>
    </citation>
    <scope>NUCLEOTIDE SEQUENCE</scope>
    <source>
        <strain evidence="2">cv. AKA8401</strain>
    </source>
</reference>
<dbReference type="EMBL" id="KN395366">
    <property type="protein sequence ID" value="KHG11173.1"/>
    <property type="molecule type" value="Genomic_DNA"/>
</dbReference>
<proteinExistence type="predicted"/>
<sequence>MGSHGRVPALVQPRVTHRLGSHGQPHAHRVLGHAKTVGYTNLYDTAKSYACVLGRMEHTDLISN</sequence>
<dbReference type="Proteomes" id="UP000032142">
    <property type="component" value="Unassembled WGS sequence"/>
</dbReference>
<evidence type="ECO:0000313" key="1">
    <source>
        <dbReference type="EMBL" id="KHG11173.1"/>
    </source>
</evidence>